<evidence type="ECO:0000256" key="1">
    <source>
        <dbReference type="ARBA" id="ARBA00023117"/>
    </source>
</evidence>
<keyword evidence="1" id="KW-0103">Bromodomain</keyword>
<name>D8RTM0_SELML</name>
<gene>
    <name evidence="2" type="ORF">SELMODRAFT_414695</name>
</gene>
<dbReference type="KEGG" id="smo:SELMODRAFT_414695"/>
<dbReference type="SUPFAM" id="SSF47370">
    <property type="entry name" value="Bromodomain"/>
    <property type="match status" value="1"/>
</dbReference>
<dbReference type="EMBL" id="GL377589">
    <property type="protein sequence ID" value="EFJ24701.1"/>
    <property type="molecule type" value="Genomic_DNA"/>
</dbReference>
<dbReference type="Proteomes" id="UP000001514">
    <property type="component" value="Unassembled WGS sequence"/>
</dbReference>
<dbReference type="InParanoid" id="D8RTM0"/>
<evidence type="ECO:0008006" key="4">
    <source>
        <dbReference type="Google" id="ProtNLM"/>
    </source>
</evidence>
<reference evidence="2 3" key="1">
    <citation type="journal article" date="2011" name="Science">
        <title>The Selaginella genome identifies genetic changes associated with the evolution of vascular plants.</title>
        <authorList>
            <person name="Banks J.A."/>
            <person name="Nishiyama T."/>
            <person name="Hasebe M."/>
            <person name="Bowman J.L."/>
            <person name="Gribskov M."/>
            <person name="dePamphilis C."/>
            <person name="Albert V.A."/>
            <person name="Aono N."/>
            <person name="Aoyama T."/>
            <person name="Ambrose B.A."/>
            <person name="Ashton N.W."/>
            <person name="Axtell M.J."/>
            <person name="Barker E."/>
            <person name="Barker M.S."/>
            <person name="Bennetzen J.L."/>
            <person name="Bonawitz N.D."/>
            <person name="Chapple C."/>
            <person name="Cheng C."/>
            <person name="Correa L.G."/>
            <person name="Dacre M."/>
            <person name="DeBarry J."/>
            <person name="Dreyer I."/>
            <person name="Elias M."/>
            <person name="Engstrom E.M."/>
            <person name="Estelle M."/>
            <person name="Feng L."/>
            <person name="Finet C."/>
            <person name="Floyd S.K."/>
            <person name="Frommer W.B."/>
            <person name="Fujita T."/>
            <person name="Gramzow L."/>
            <person name="Gutensohn M."/>
            <person name="Harholt J."/>
            <person name="Hattori M."/>
            <person name="Heyl A."/>
            <person name="Hirai T."/>
            <person name="Hiwatashi Y."/>
            <person name="Ishikawa M."/>
            <person name="Iwata M."/>
            <person name="Karol K.G."/>
            <person name="Koehler B."/>
            <person name="Kolukisaoglu U."/>
            <person name="Kubo M."/>
            <person name="Kurata T."/>
            <person name="Lalonde S."/>
            <person name="Li K."/>
            <person name="Li Y."/>
            <person name="Litt A."/>
            <person name="Lyons E."/>
            <person name="Manning G."/>
            <person name="Maruyama T."/>
            <person name="Michael T.P."/>
            <person name="Mikami K."/>
            <person name="Miyazaki S."/>
            <person name="Morinaga S."/>
            <person name="Murata T."/>
            <person name="Mueller-Roeber B."/>
            <person name="Nelson D.R."/>
            <person name="Obara M."/>
            <person name="Oguri Y."/>
            <person name="Olmstead R.G."/>
            <person name="Onodera N."/>
            <person name="Petersen B.L."/>
            <person name="Pils B."/>
            <person name="Prigge M."/>
            <person name="Rensing S.A."/>
            <person name="Riano-Pachon D.M."/>
            <person name="Roberts A.W."/>
            <person name="Sato Y."/>
            <person name="Scheller H.V."/>
            <person name="Schulz B."/>
            <person name="Schulz C."/>
            <person name="Shakirov E.V."/>
            <person name="Shibagaki N."/>
            <person name="Shinohara N."/>
            <person name="Shippen D.E."/>
            <person name="Soerensen I."/>
            <person name="Sotooka R."/>
            <person name="Sugimoto N."/>
            <person name="Sugita M."/>
            <person name="Sumikawa N."/>
            <person name="Tanurdzic M."/>
            <person name="Theissen G."/>
            <person name="Ulvskov P."/>
            <person name="Wakazuki S."/>
            <person name="Weng J.K."/>
            <person name="Willats W.W."/>
            <person name="Wipf D."/>
            <person name="Wolf P.G."/>
            <person name="Yang L."/>
            <person name="Zimmer A.D."/>
            <person name="Zhu Q."/>
            <person name="Mitros T."/>
            <person name="Hellsten U."/>
            <person name="Loque D."/>
            <person name="Otillar R."/>
            <person name="Salamov A."/>
            <person name="Schmutz J."/>
            <person name="Shapiro H."/>
            <person name="Lindquist E."/>
            <person name="Lucas S."/>
            <person name="Rokhsar D."/>
            <person name="Grigoriev I.V."/>
        </authorList>
    </citation>
    <scope>NUCLEOTIDE SEQUENCE [LARGE SCALE GENOMIC DNA]</scope>
</reference>
<proteinExistence type="predicted"/>
<dbReference type="HOGENOM" id="CLU_1368248_0_0_1"/>
<keyword evidence="3" id="KW-1185">Reference proteome</keyword>
<organism evidence="3">
    <name type="scientific">Selaginella moellendorffii</name>
    <name type="common">Spikemoss</name>
    <dbReference type="NCBI Taxonomy" id="88036"/>
    <lineage>
        <taxon>Eukaryota</taxon>
        <taxon>Viridiplantae</taxon>
        <taxon>Streptophyta</taxon>
        <taxon>Embryophyta</taxon>
        <taxon>Tracheophyta</taxon>
        <taxon>Lycopodiopsida</taxon>
        <taxon>Selaginellales</taxon>
        <taxon>Selaginellaceae</taxon>
        <taxon>Selaginella</taxon>
    </lineage>
</organism>
<evidence type="ECO:0000313" key="3">
    <source>
        <dbReference type="Proteomes" id="UP000001514"/>
    </source>
</evidence>
<dbReference type="AlphaFoldDB" id="D8RTM0"/>
<sequence>MKRSSVEEATSEIEKWVAYIPADENICRIGWNAEAAAVAALRLVSLSISIPEKWGAEPCITVLDPSFSWDSCRAMLDKLWEDEDSYLFAKPVQTPRLLRAHPKAYGPWYCAKKASGLYGEIPEVIQDVELTFCNAMAYNVSGSAAHNAARRMLGTCKELCGVLEIDSQNVVQLSSACYLCLNDQVDPDRRARKNIITNFY</sequence>
<dbReference type="Gramene" id="EFJ24701">
    <property type="protein sequence ID" value="EFJ24701"/>
    <property type="gene ID" value="SELMODRAFT_414695"/>
</dbReference>
<accession>D8RTM0</accession>
<protein>
    <recommendedName>
        <fullName evidence="4">Bromo domain-containing protein</fullName>
    </recommendedName>
</protein>
<dbReference type="InterPro" id="IPR036427">
    <property type="entry name" value="Bromodomain-like_sf"/>
</dbReference>
<dbReference type="Gene3D" id="1.20.920.10">
    <property type="entry name" value="Bromodomain-like"/>
    <property type="match status" value="1"/>
</dbReference>
<evidence type="ECO:0000313" key="2">
    <source>
        <dbReference type="EMBL" id="EFJ24701.1"/>
    </source>
</evidence>